<keyword evidence="5 7" id="KW-1133">Transmembrane helix</keyword>
<feature type="transmembrane region" description="Helical" evidence="7">
    <location>
        <begin position="56"/>
        <end position="76"/>
    </location>
</feature>
<dbReference type="InterPro" id="IPR020846">
    <property type="entry name" value="MFS_dom"/>
</dbReference>
<evidence type="ECO:0000259" key="8">
    <source>
        <dbReference type="PROSITE" id="PS50850"/>
    </source>
</evidence>
<keyword evidence="3" id="KW-1003">Cell membrane</keyword>
<feature type="transmembrane region" description="Helical" evidence="7">
    <location>
        <begin position="342"/>
        <end position="361"/>
    </location>
</feature>
<feature type="domain" description="Major facilitator superfamily (MFS) profile" evidence="8">
    <location>
        <begin position="22"/>
        <end position="467"/>
    </location>
</feature>
<dbReference type="PROSITE" id="PS50850">
    <property type="entry name" value="MFS"/>
    <property type="match status" value="1"/>
</dbReference>
<reference evidence="9 10" key="1">
    <citation type="submission" date="2016-05" db="EMBL/GenBank/DDBJ databases">
        <title>Genome Sequence of Pseudomonas citronellolis Strain SJTE-3, an Estrogens and Persistent Organic Pollutants degradation strain.</title>
        <authorList>
            <person name="Liang R."/>
        </authorList>
    </citation>
    <scope>NUCLEOTIDE SEQUENCE [LARGE SCALE GENOMIC DNA]</scope>
    <source>
        <strain evidence="9 10">SJTE-3</strain>
    </source>
</reference>
<dbReference type="EMBL" id="CP015878">
    <property type="protein sequence ID" value="ANI15814.1"/>
    <property type="molecule type" value="Genomic_DNA"/>
</dbReference>
<accession>A0A1A9KEA6</accession>
<dbReference type="InterPro" id="IPR036259">
    <property type="entry name" value="MFS_trans_sf"/>
</dbReference>
<dbReference type="AlphaFoldDB" id="A0A1A9KEA6"/>
<feature type="transmembrane region" description="Helical" evidence="7">
    <location>
        <begin position="442"/>
        <end position="460"/>
    </location>
</feature>
<feature type="transmembrane region" description="Helical" evidence="7">
    <location>
        <begin position="88"/>
        <end position="111"/>
    </location>
</feature>
<feature type="transmembrane region" description="Helical" evidence="7">
    <location>
        <begin position="147"/>
        <end position="168"/>
    </location>
</feature>
<evidence type="ECO:0000256" key="3">
    <source>
        <dbReference type="ARBA" id="ARBA00022475"/>
    </source>
</evidence>
<evidence type="ECO:0000313" key="9">
    <source>
        <dbReference type="EMBL" id="ANI15814.1"/>
    </source>
</evidence>
<proteinExistence type="predicted"/>
<dbReference type="PANTHER" id="PTHR42718">
    <property type="entry name" value="MAJOR FACILITATOR SUPERFAMILY MULTIDRUG TRANSPORTER MFSC"/>
    <property type="match status" value="1"/>
</dbReference>
<dbReference type="Gene3D" id="1.20.1720.10">
    <property type="entry name" value="Multidrug resistance protein D"/>
    <property type="match status" value="1"/>
</dbReference>
<feature type="transmembrane region" description="Helical" evidence="7">
    <location>
        <begin position="412"/>
        <end position="430"/>
    </location>
</feature>
<organism evidence="9 10">
    <name type="scientific">Pseudomonas citronellolis</name>
    <dbReference type="NCBI Taxonomy" id="53408"/>
    <lineage>
        <taxon>Bacteria</taxon>
        <taxon>Pseudomonadati</taxon>
        <taxon>Pseudomonadota</taxon>
        <taxon>Gammaproteobacteria</taxon>
        <taxon>Pseudomonadales</taxon>
        <taxon>Pseudomonadaceae</taxon>
        <taxon>Pseudomonas</taxon>
    </lineage>
</organism>
<feature type="transmembrane region" description="Helical" evidence="7">
    <location>
        <begin position="21"/>
        <end position="44"/>
    </location>
</feature>
<dbReference type="GO" id="GO:0022857">
    <property type="term" value="F:transmembrane transporter activity"/>
    <property type="evidence" value="ECO:0007669"/>
    <property type="project" value="InterPro"/>
</dbReference>
<protein>
    <submittedName>
        <fullName evidence="9">MFS transporter</fullName>
    </submittedName>
</protein>
<sequence>MGAAMRPLFPATDAPARGGRLVPMITGAALFMELLDSTAVLTALPQMAADFGEAAVRMNLVVSLYLLAVALFVPVSGWVADRFGPRRVLLAAIGLFMLASLACAASTSLLQLSLARLAQGAAGALMAPVGQVLLLRWSTPDTLLRNMAALAIPALVGPLLGPPLGGLLVDLLSWHWIFLVNLPIGALGIVLILRFVPDFPGDPQRRLDRRGFLLSGCALAALVFGFEALGHRLLPLPAVAALLAAGTCAALAYWRHARRHAAPLIDLGLLRIPTFATAIWGGNLFRLGSAAQPFLMVLMLQLGFGLGALDAGLLTLAGGAGALSVKFLSVRIVQRLGFRRTLVGNALLCALSIVGCALLRADTPLWLLLGLLYLSGLLRSLQFSTLGALTFCEVPRELASRASSLSAMSMQLAMSLAVGLAASLLGLVMHAQGHAQPQVADLSLAMLAGALLCAASALSFRRLGEAAGASVSGRARPSLADSACPKETAHG</sequence>
<dbReference type="GO" id="GO:0005886">
    <property type="term" value="C:plasma membrane"/>
    <property type="evidence" value="ECO:0007669"/>
    <property type="project" value="UniProtKB-SubCell"/>
</dbReference>
<dbReference type="InterPro" id="IPR011701">
    <property type="entry name" value="MFS"/>
</dbReference>
<feature type="transmembrane region" description="Helical" evidence="7">
    <location>
        <begin position="117"/>
        <end position="135"/>
    </location>
</feature>
<dbReference type="Pfam" id="PF07690">
    <property type="entry name" value="MFS_1"/>
    <property type="match status" value="1"/>
</dbReference>
<name>A0A1A9KEA6_9PSED</name>
<keyword evidence="4 7" id="KW-0812">Transmembrane</keyword>
<evidence type="ECO:0000256" key="7">
    <source>
        <dbReference type="SAM" id="Phobius"/>
    </source>
</evidence>
<dbReference type="Proteomes" id="UP000077748">
    <property type="component" value="Chromosome"/>
</dbReference>
<evidence type="ECO:0000313" key="10">
    <source>
        <dbReference type="Proteomes" id="UP000077748"/>
    </source>
</evidence>
<comment type="subcellular location">
    <subcellularLocation>
        <location evidence="1">Cell membrane</location>
        <topology evidence="1">Multi-pass membrane protein</topology>
    </subcellularLocation>
</comment>
<evidence type="ECO:0000256" key="4">
    <source>
        <dbReference type="ARBA" id="ARBA00022692"/>
    </source>
</evidence>
<dbReference type="PANTHER" id="PTHR42718:SF46">
    <property type="entry name" value="BLR6921 PROTEIN"/>
    <property type="match status" value="1"/>
</dbReference>
<feature type="transmembrane region" description="Helical" evidence="7">
    <location>
        <begin position="174"/>
        <end position="196"/>
    </location>
</feature>
<dbReference type="Gene3D" id="1.20.1250.20">
    <property type="entry name" value="MFS general substrate transporter like domains"/>
    <property type="match status" value="1"/>
</dbReference>
<gene>
    <name evidence="9" type="ORF">A9C11_18390</name>
</gene>
<feature type="transmembrane region" description="Helical" evidence="7">
    <location>
        <begin position="236"/>
        <end position="254"/>
    </location>
</feature>
<feature type="transmembrane region" description="Helical" evidence="7">
    <location>
        <begin position="261"/>
        <end position="282"/>
    </location>
</feature>
<keyword evidence="2" id="KW-0813">Transport</keyword>
<feature type="transmembrane region" description="Helical" evidence="7">
    <location>
        <begin position="294"/>
        <end position="321"/>
    </location>
</feature>
<dbReference type="SUPFAM" id="SSF103473">
    <property type="entry name" value="MFS general substrate transporter"/>
    <property type="match status" value="1"/>
</dbReference>
<evidence type="ECO:0000256" key="1">
    <source>
        <dbReference type="ARBA" id="ARBA00004651"/>
    </source>
</evidence>
<evidence type="ECO:0000256" key="5">
    <source>
        <dbReference type="ARBA" id="ARBA00022989"/>
    </source>
</evidence>
<evidence type="ECO:0000256" key="2">
    <source>
        <dbReference type="ARBA" id="ARBA00022448"/>
    </source>
</evidence>
<feature type="transmembrane region" description="Helical" evidence="7">
    <location>
        <begin position="212"/>
        <end position="230"/>
    </location>
</feature>
<evidence type="ECO:0000256" key="6">
    <source>
        <dbReference type="ARBA" id="ARBA00023136"/>
    </source>
</evidence>
<keyword evidence="6 7" id="KW-0472">Membrane</keyword>